<dbReference type="GeneID" id="87922124"/>
<organism evidence="3 4">
    <name type="scientific">Trichoderma aggressivum f. europaeum</name>
    <dbReference type="NCBI Taxonomy" id="173218"/>
    <lineage>
        <taxon>Eukaryota</taxon>
        <taxon>Fungi</taxon>
        <taxon>Dikarya</taxon>
        <taxon>Ascomycota</taxon>
        <taxon>Pezizomycotina</taxon>
        <taxon>Sordariomycetes</taxon>
        <taxon>Hypocreomycetidae</taxon>
        <taxon>Hypocreales</taxon>
        <taxon>Hypocreaceae</taxon>
        <taxon>Trichoderma</taxon>
    </lineage>
</organism>
<feature type="region of interest" description="Disordered" evidence="2">
    <location>
        <begin position="77"/>
        <end position="105"/>
    </location>
</feature>
<dbReference type="Proteomes" id="UP001273209">
    <property type="component" value="Unassembled WGS sequence"/>
</dbReference>
<evidence type="ECO:0000256" key="2">
    <source>
        <dbReference type="SAM" id="MobiDB-lite"/>
    </source>
</evidence>
<evidence type="ECO:0000313" key="3">
    <source>
        <dbReference type="EMBL" id="KAK4084268.1"/>
    </source>
</evidence>
<feature type="compositionally biased region" description="Low complexity" evidence="2">
    <location>
        <begin position="77"/>
        <end position="89"/>
    </location>
</feature>
<reference evidence="3" key="1">
    <citation type="submission" date="2023-11" db="EMBL/GenBank/DDBJ databases">
        <title>The genome sequences of three competitors of mushroom-forming fungi.</title>
        <authorList>
            <person name="Beijen E."/>
            <person name="Ohm R.A."/>
        </authorList>
    </citation>
    <scope>NUCLEOTIDE SEQUENCE</scope>
    <source>
        <strain evidence="3">CBS 100526</strain>
    </source>
</reference>
<proteinExistence type="predicted"/>
<keyword evidence="4" id="KW-1185">Reference proteome</keyword>
<dbReference type="InterPro" id="IPR053178">
    <property type="entry name" value="Osmoadaptation_assoc"/>
</dbReference>
<evidence type="ECO:0000313" key="4">
    <source>
        <dbReference type="Proteomes" id="UP001273209"/>
    </source>
</evidence>
<feature type="compositionally biased region" description="Basic and acidic residues" evidence="2">
    <location>
        <begin position="1"/>
        <end position="15"/>
    </location>
</feature>
<keyword evidence="1" id="KW-0539">Nucleus</keyword>
<comment type="caution">
    <text evidence="3">The sequence shown here is derived from an EMBL/GenBank/DDBJ whole genome shotgun (WGS) entry which is preliminary data.</text>
</comment>
<dbReference type="AlphaFoldDB" id="A0AAE1IL10"/>
<feature type="region of interest" description="Disordered" evidence="2">
    <location>
        <begin position="1"/>
        <end position="20"/>
    </location>
</feature>
<dbReference type="EMBL" id="JAWRVG010000002">
    <property type="protein sequence ID" value="KAK4084268.1"/>
    <property type="molecule type" value="Genomic_DNA"/>
</dbReference>
<protein>
    <submittedName>
        <fullName evidence="3">Transcriptional regulator family: Fungal Specific TF</fullName>
    </submittedName>
</protein>
<sequence>MQNDNQEKEQEKEFSFVEYTDAKLPTDPAVRNVIRRHAMRNVAETRRQRDNYGKIGTSGIKQPPKWILNTILKTSGSAQSSSSSEAASASRDDAPASVIAPTRREYPAGPSAPLPMGISEATFAENFAILHLVESLAGLHLGVKAQPSPNPRLELHKSQFPQSKTLLSFIPSRYGHVTSLTCAVDCLAARIRQITLKDDGFSEDSDLEVYRLYDKALKALQEALNDAEEWKTPETLCAAELLGFFELLNGRPETAHSWTQHAAGVAQLIQYQGASHFQTDFELALIAAYVGPLVHEAFLNHRTCFLAEDEWKRVIREAIGGGKSNSTDDKNAVLSLWTHLIDGPNLFKKITEMVLTPEAVPASDIQEAVEGLMDDLQELHEWLGMKYDIHNTNYPPQSTTSNFYAWHMNFRQSIINLQQQRNASWPILQGACITSWLTRVRLLTALAPARFHDLEMVSQKFAWDIKSWRTNSSSLVNAGLLGGLFMWQTVCVGKVNCKTNAVWTDGWSSGWYGRDRKHGGMIEKEKFMAWCDTIGIDVG</sequence>
<evidence type="ECO:0000256" key="1">
    <source>
        <dbReference type="ARBA" id="ARBA00023242"/>
    </source>
</evidence>
<dbReference type="CDD" id="cd12148">
    <property type="entry name" value="fungal_TF_MHR"/>
    <property type="match status" value="1"/>
</dbReference>
<dbReference type="PANTHER" id="PTHR38111:SF6">
    <property type="entry name" value="FINGER DOMAIN PROTEIN, PUTATIVE (AFU_ORTHOLOGUE AFUA_8G01940)-RELATED"/>
    <property type="match status" value="1"/>
</dbReference>
<accession>A0AAE1IL10</accession>
<gene>
    <name evidence="3" type="ORF">Triagg1_748</name>
</gene>
<name>A0AAE1IL10_9HYPO</name>
<dbReference type="InterPro" id="IPR021858">
    <property type="entry name" value="Fun_TF"/>
</dbReference>
<dbReference type="PANTHER" id="PTHR38111">
    <property type="entry name" value="ZN(2)-C6 FUNGAL-TYPE DOMAIN-CONTAINING PROTEIN-RELATED"/>
    <property type="match status" value="1"/>
</dbReference>
<dbReference type="Pfam" id="PF11951">
    <property type="entry name" value="Fungal_trans_2"/>
    <property type="match status" value="1"/>
</dbReference>
<dbReference type="RefSeq" id="XP_062759972.1">
    <property type="nucleotide sequence ID" value="XM_062894619.1"/>
</dbReference>